<evidence type="ECO:0000256" key="9">
    <source>
        <dbReference type="ARBA" id="ARBA00038276"/>
    </source>
</evidence>
<keyword evidence="7" id="KW-0067">ATP-binding</keyword>
<keyword evidence="4" id="KW-0548">Nucleotidyltransferase</keyword>
<evidence type="ECO:0000256" key="4">
    <source>
        <dbReference type="ARBA" id="ARBA00022695"/>
    </source>
</evidence>
<feature type="domain" description="Polymerase nucleotidyl transferase" evidence="10">
    <location>
        <begin position="2"/>
        <end position="80"/>
    </location>
</feature>
<dbReference type="PANTHER" id="PTHR33571:SF12">
    <property type="entry name" value="BSL3053 PROTEIN"/>
    <property type="match status" value="1"/>
</dbReference>
<proteinExistence type="inferred from homology"/>
<keyword evidence="6" id="KW-0547">Nucleotide-binding</keyword>
<evidence type="ECO:0000256" key="1">
    <source>
        <dbReference type="ARBA" id="ARBA00001946"/>
    </source>
</evidence>
<dbReference type="Pfam" id="PF01909">
    <property type="entry name" value="NTP_transf_2"/>
    <property type="match status" value="1"/>
</dbReference>
<evidence type="ECO:0000313" key="12">
    <source>
        <dbReference type="Proteomes" id="UP000464624"/>
    </source>
</evidence>
<dbReference type="Proteomes" id="UP000464624">
    <property type="component" value="Chromosome"/>
</dbReference>
<evidence type="ECO:0000256" key="3">
    <source>
        <dbReference type="ARBA" id="ARBA00022679"/>
    </source>
</evidence>
<dbReference type="InterPro" id="IPR002934">
    <property type="entry name" value="Polymerase_NTP_transf_dom"/>
</dbReference>
<dbReference type="GO" id="GO:0005524">
    <property type="term" value="F:ATP binding"/>
    <property type="evidence" value="ECO:0007669"/>
    <property type="project" value="UniProtKB-KW"/>
</dbReference>
<evidence type="ECO:0000256" key="5">
    <source>
        <dbReference type="ARBA" id="ARBA00022723"/>
    </source>
</evidence>
<dbReference type="Gene3D" id="3.30.460.10">
    <property type="entry name" value="Beta Polymerase, domain 2"/>
    <property type="match status" value="1"/>
</dbReference>
<comment type="similarity">
    <text evidence="9">Belongs to the MntA antitoxin family.</text>
</comment>
<dbReference type="EMBL" id="AP022314">
    <property type="protein sequence ID" value="BBU24325.1"/>
    <property type="molecule type" value="Genomic_DNA"/>
</dbReference>
<evidence type="ECO:0000256" key="6">
    <source>
        <dbReference type="ARBA" id="ARBA00022741"/>
    </source>
</evidence>
<keyword evidence="2" id="KW-1277">Toxin-antitoxin system</keyword>
<evidence type="ECO:0000256" key="7">
    <source>
        <dbReference type="ARBA" id="ARBA00022840"/>
    </source>
</evidence>
<protein>
    <submittedName>
        <fullName evidence="11">Nucleotidyltransferase</fullName>
    </submittedName>
</protein>
<organism evidence="11 12">
    <name type="scientific">Mycobacterium xenopi</name>
    <dbReference type="NCBI Taxonomy" id="1789"/>
    <lineage>
        <taxon>Bacteria</taxon>
        <taxon>Bacillati</taxon>
        <taxon>Actinomycetota</taxon>
        <taxon>Actinomycetes</taxon>
        <taxon>Mycobacteriales</taxon>
        <taxon>Mycobacteriaceae</taxon>
        <taxon>Mycobacterium</taxon>
    </lineage>
</organism>
<dbReference type="KEGG" id="mxe:MYXE_41150"/>
<keyword evidence="8" id="KW-0460">Magnesium</keyword>
<dbReference type="GO" id="GO:0046872">
    <property type="term" value="F:metal ion binding"/>
    <property type="evidence" value="ECO:0007669"/>
    <property type="project" value="UniProtKB-KW"/>
</dbReference>
<evidence type="ECO:0000256" key="2">
    <source>
        <dbReference type="ARBA" id="ARBA00022649"/>
    </source>
</evidence>
<keyword evidence="3" id="KW-0808">Transferase</keyword>
<dbReference type="AlphaFoldDB" id="A0AAD1M3B4"/>
<evidence type="ECO:0000259" key="10">
    <source>
        <dbReference type="Pfam" id="PF01909"/>
    </source>
</evidence>
<keyword evidence="5" id="KW-0479">Metal-binding</keyword>
<sequence length="89" mass="9907">MLDSFAKRWGIRRLAIYGSVLGEDFGPSSDIDMLVEFLPGRTPGLLQIAAMELELEAALGREVELRTYEDLSPFFRDDVVATARPVYAA</sequence>
<gene>
    <name evidence="11" type="ORF">MYXE_41150</name>
</gene>
<dbReference type="PANTHER" id="PTHR33571">
    <property type="entry name" value="SSL8005 PROTEIN"/>
    <property type="match status" value="1"/>
</dbReference>
<name>A0AAD1M3B4_MYCXE</name>
<dbReference type="SUPFAM" id="SSF81301">
    <property type="entry name" value="Nucleotidyltransferase"/>
    <property type="match status" value="1"/>
</dbReference>
<dbReference type="CDD" id="cd05403">
    <property type="entry name" value="NT_KNTase_like"/>
    <property type="match status" value="1"/>
</dbReference>
<accession>A0AAD1M3B4</accession>
<comment type="cofactor">
    <cofactor evidence="1">
        <name>Mg(2+)</name>
        <dbReference type="ChEBI" id="CHEBI:18420"/>
    </cofactor>
</comment>
<evidence type="ECO:0000313" key="11">
    <source>
        <dbReference type="EMBL" id="BBU24325.1"/>
    </source>
</evidence>
<dbReference type="InterPro" id="IPR052038">
    <property type="entry name" value="Type-VII_TA_antitoxin"/>
</dbReference>
<dbReference type="GO" id="GO:0016779">
    <property type="term" value="F:nucleotidyltransferase activity"/>
    <property type="evidence" value="ECO:0007669"/>
    <property type="project" value="UniProtKB-KW"/>
</dbReference>
<reference evidence="11 12" key="1">
    <citation type="submission" date="2019-12" db="EMBL/GenBank/DDBJ databases">
        <title>Complete genome sequence of Mycolicibacterium xenopi str. JCM15661T.</title>
        <authorList>
            <person name="Yoshida M."/>
            <person name="Fukano H."/>
            <person name="Asakura T."/>
            <person name="Hoshino Y."/>
        </authorList>
    </citation>
    <scope>NUCLEOTIDE SEQUENCE [LARGE SCALE GENOMIC DNA]</scope>
    <source>
        <strain evidence="11 12">JCM 15661T</strain>
    </source>
</reference>
<dbReference type="InterPro" id="IPR043519">
    <property type="entry name" value="NT_sf"/>
</dbReference>
<evidence type="ECO:0000256" key="8">
    <source>
        <dbReference type="ARBA" id="ARBA00022842"/>
    </source>
</evidence>